<dbReference type="InterPro" id="IPR020846">
    <property type="entry name" value="MFS_dom"/>
</dbReference>
<evidence type="ECO:0000256" key="3">
    <source>
        <dbReference type="ARBA" id="ARBA00022475"/>
    </source>
</evidence>
<feature type="domain" description="Major facilitator superfamily (MFS) profile" evidence="8">
    <location>
        <begin position="10"/>
        <end position="452"/>
    </location>
</feature>
<evidence type="ECO:0000256" key="7">
    <source>
        <dbReference type="SAM" id="Phobius"/>
    </source>
</evidence>
<name>A0A841AH18_9MICO</name>
<accession>A0A841AH18</accession>
<keyword evidence="5 7" id="KW-1133">Transmembrane helix</keyword>
<feature type="transmembrane region" description="Helical" evidence="7">
    <location>
        <begin position="45"/>
        <end position="64"/>
    </location>
</feature>
<keyword evidence="10" id="KW-1185">Reference proteome</keyword>
<evidence type="ECO:0000313" key="10">
    <source>
        <dbReference type="Proteomes" id="UP000536685"/>
    </source>
</evidence>
<gene>
    <name evidence="9" type="ORF">HD599_000027</name>
</gene>
<dbReference type="InterPro" id="IPR011701">
    <property type="entry name" value="MFS"/>
</dbReference>
<proteinExistence type="predicted"/>
<evidence type="ECO:0000256" key="4">
    <source>
        <dbReference type="ARBA" id="ARBA00022692"/>
    </source>
</evidence>
<feature type="transmembrane region" description="Helical" evidence="7">
    <location>
        <begin position="135"/>
        <end position="157"/>
    </location>
</feature>
<dbReference type="EMBL" id="JACHMJ010000001">
    <property type="protein sequence ID" value="MBB5841704.1"/>
    <property type="molecule type" value="Genomic_DNA"/>
</dbReference>
<feature type="transmembrane region" description="Helical" evidence="7">
    <location>
        <begin position="222"/>
        <end position="245"/>
    </location>
</feature>
<dbReference type="PANTHER" id="PTHR42718">
    <property type="entry name" value="MAJOR FACILITATOR SUPERFAMILY MULTIDRUG TRANSPORTER MFSC"/>
    <property type="match status" value="1"/>
</dbReference>
<keyword evidence="3" id="KW-1003">Cell membrane</keyword>
<dbReference type="Gene3D" id="1.20.1720.10">
    <property type="entry name" value="Multidrug resistance protein D"/>
    <property type="match status" value="1"/>
</dbReference>
<feature type="transmembrane region" description="Helical" evidence="7">
    <location>
        <begin position="163"/>
        <end position="186"/>
    </location>
</feature>
<dbReference type="Proteomes" id="UP000536685">
    <property type="component" value="Unassembled WGS sequence"/>
</dbReference>
<feature type="transmembrane region" description="Helical" evidence="7">
    <location>
        <begin position="426"/>
        <end position="447"/>
    </location>
</feature>
<dbReference type="InterPro" id="IPR036259">
    <property type="entry name" value="MFS_trans_sf"/>
</dbReference>
<keyword evidence="2" id="KW-0813">Transport</keyword>
<reference evidence="9 10" key="1">
    <citation type="submission" date="2020-08" db="EMBL/GenBank/DDBJ databases">
        <title>Sequencing the genomes of 1000 actinobacteria strains.</title>
        <authorList>
            <person name="Klenk H.-P."/>
        </authorList>
    </citation>
    <scope>NUCLEOTIDE SEQUENCE [LARGE SCALE GENOMIC DNA]</scope>
    <source>
        <strain evidence="9 10">DSM 105784</strain>
    </source>
</reference>
<dbReference type="SUPFAM" id="SSF103473">
    <property type="entry name" value="MFS general substrate transporter"/>
    <property type="match status" value="1"/>
</dbReference>
<keyword evidence="4 7" id="KW-0812">Transmembrane</keyword>
<dbReference type="RefSeq" id="WP_221420406.1">
    <property type="nucleotide sequence ID" value="NZ_JACHMJ010000001.1"/>
</dbReference>
<evidence type="ECO:0000313" key="9">
    <source>
        <dbReference type="EMBL" id="MBB5841704.1"/>
    </source>
</evidence>
<evidence type="ECO:0000256" key="5">
    <source>
        <dbReference type="ARBA" id="ARBA00022989"/>
    </source>
</evidence>
<feature type="transmembrane region" description="Helical" evidence="7">
    <location>
        <begin position="354"/>
        <end position="380"/>
    </location>
</feature>
<dbReference type="GO" id="GO:0005886">
    <property type="term" value="C:plasma membrane"/>
    <property type="evidence" value="ECO:0007669"/>
    <property type="project" value="UniProtKB-SubCell"/>
</dbReference>
<dbReference type="PROSITE" id="PS50850">
    <property type="entry name" value="MFS"/>
    <property type="match status" value="1"/>
</dbReference>
<protein>
    <submittedName>
        <fullName evidence="9">EmrB/QacA subfamily drug resistance transporter</fullName>
    </submittedName>
</protein>
<keyword evidence="6 7" id="KW-0472">Membrane</keyword>
<feature type="transmembrane region" description="Helical" evidence="7">
    <location>
        <begin position="198"/>
        <end position="216"/>
    </location>
</feature>
<sequence>MFRNRSTGVATAAILALQFMFALDSQVMTVALPTIQDDLGFSASGLTWIPNAYALAFGGFILLGSRLGDRFGRVRMFAIGAGLFVVASLIGGLAPDAGLLVAARVAQGLGAALAAPSVLALISTMAPSPAARARGLAYFTVMSAIGASFGLILGGILTDLASWRWGLLVNVPIGIVVIAIVVRLVMNESHPQTGRFDIPGAILATLASVTLVWAFLNTADHGWATAGTAISFGVAAVLIALLVVVERRTASPLIAIHLLADRARTGALVNMALTSGAHFAMLFLIALYLQRTLHFSPLLAGLAFLPLTVTVFVVTRWVPGWVSRFGTRAVLVAGGALVALSFVLWAGLNGSSSYVGVVIPLLVHAAGVALIFTGGTLAAMDGVADSDAGAASGMLQMSQQLGGALVVAVVVSVYAANAVPDEFLPGLPIALLTGGLVAAAAAVIALVTTRRRA</sequence>
<feature type="transmembrane region" description="Helical" evidence="7">
    <location>
        <begin position="101"/>
        <end position="123"/>
    </location>
</feature>
<dbReference type="GO" id="GO:0022857">
    <property type="term" value="F:transmembrane transporter activity"/>
    <property type="evidence" value="ECO:0007669"/>
    <property type="project" value="InterPro"/>
</dbReference>
<evidence type="ECO:0000256" key="6">
    <source>
        <dbReference type="ARBA" id="ARBA00023136"/>
    </source>
</evidence>
<dbReference type="Pfam" id="PF07690">
    <property type="entry name" value="MFS_1"/>
    <property type="match status" value="1"/>
</dbReference>
<evidence type="ECO:0000256" key="2">
    <source>
        <dbReference type="ARBA" id="ARBA00022448"/>
    </source>
</evidence>
<feature type="transmembrane region" description="Helical" evidence="7">
    <location>
        <begin position="76"/>
        <end position="95"/>
    </location>
</feature>
<comment type="caution">
    <text evidence="9">The sequence shown here is derived from an EMBL/GenBank/DDBJ whole genome shotgun (WGS) entry which is preliminary data.</text>
</comment>
<feature type="transmembrane region" description="Helical" evidence="7">
    <location>
        <begin position="266"/>
        <end position="289"/>
    </location>
</feature>
<evidence type="ECO:0000259" key="8">
    <source>
        <dbReference type="PROSITE" id="PS50850"/>
    </source>
</evidence>
<dbReference type="CDD" id="cd17321">
    <property type="entry name" value="MFS_MMR_MDR_like"/>
    <property type="match status" value="1"/>
</dbReference>
<feature type="transmembrane region" description="Helical" evidence="7">
    <location>
        <begin position="401"/>
        <end position="420"/>
    </location>
</feature>
<dbReference type="AlphaFoldDB" id="A0A841AH18"/>
<feature type="transmembrane region" description="Helical" evidence="7">
    <location>
        <begin position="330"/>
        <end position="348"/>
    </location>
</feature>
<evidence type="ECO:0000256" key="1">
    <source>
        <dbReference type="ARBA" id="ARBA00004651"/>
    </source>
</evidence>
<feature type="transmembrane region" description="Helical" evidence="7">
    <location>
        <begin position="295"/>
        <end position="318"/>
    </location>
</feature>
<comment type="subcellular location">
    <subcellularLocation>
        <location evidence="1">Cell membrane</location>
        <topology evidence="1">Multi-pass membrane protein</topology>
    </subcellularLocation>
</comment>
<dbReference type="PANTHER" id="PTHR42718:SF46">
    <property type="entry name" value="BLR6921 PROTEIN"/>
    <property type="match status" value="1"/>
</dbReference>
<dbReference type="Gene3D" id="1.20.1250.20">
    <property type="entry name" value="MFS general substrate transporter like domains"/>
    <property type="match status" value="1"/>
</dbReference>
<organism evidence="9 10">
    <name type="scientific">Conyzicola lurida</name>
    <dbReference type="NCBI Taxonomy" id="1172621"/>
    <lineage>
        <taxon>Bacteria</taxon>
        <taxon>Bacillati</taxon>
        <taxon>Actinomycetota</taxon>
        <taxon>Actinomycetes</taxon>
        <taxon>Micrococcales</taxon>
        <taxon>Microbacteriaceae</taxon>
        <taxon>Conyzicola</taxon>
    </lineage>
</organism>